<keyword evidence="6" id="KW-0175">Coiled coil</keyword>
<name>A0A315UX35_GAMAF</name>
<evidence type="ECO:0000256" key="8">
    <source>
        <dbReference type="SAM" id="Phobius"/>
    </source>
</evidence>
<dbReference type="GO" id="GO:0071875">
    <property type="term" value="P:adrenergic receptor signaling pathway"/>
    <property type="evidence" value="ECO:0007669"/>
    <property type="project" value="TreeGrafter"/>
</dbReference>
<dbReference type="GO" id="GO:0006508">
    <property type="term" value="P:proteolysis"/>
    <property type="evidence" value="ECO:0007669"/>
    <property type="project" value="InterPro"/>
</dbReference>
<dbReference type="InterPro" id="IPR043504">
    <property type="entry name" value="Peptidase_S1_PA_chymotrypsin"/>
</dbReference>
<dbReference type="SMART" id="SM00020">
    <property type="entry name" value="Tryp_SPc"/>
    <property type="match status" value="1"/>
</dbReference>
<dbReference type="GO" id="GO:0016020">
    <property type="term" value="C:membrane"/>
    <property type="evidence" value="ECO:0007669"/>
    <property type="project" value="UniProtKB-SubCell"/>
</dbReference>
<dbReference type="PRINTS" id="PR00722">
    <property type="entry name" value="CHYMOTRYPSIN"/>
</dbReference>
<dbReference type="Proteomes" id="UP000250572">
    <property type="component" value="Unassembled WGS sequence"/>
</dbReference>
<evidence type="ECO:0000256" key="5">
    <source>
        <dbReference type="ARBA" id="ARBA00023136"/>
    </source>
</evidence>
<feature type="region of interest" description="Disordered" evidence="7">
    <location>
        <begin position="822"/>
        <end position="843"/>
    </location>
</feature>
<proteinExistence type="inferred from homology"/>
<keyword evidence="3 8" id="KW-0812">Transmembrane</keyword>
<feature type="transmembrane region" description="Helical" evidence="8">
    <location>
        <begin position="654"/>
        <end position="676"/>
    </location>
</feature>
<evidence type="ECO:0000313" key="10">
    <source>
        <dbReference type="EMBL" id="PWA15795.1"/>
    </source>
</evidence>
<keyword evidence="11" id="KW-1185">Reference proteome</keyword>
<evidence type="ECO:0000256" key="3">
    <source>
        <dbReference type="ARBA" id="ARBA00022692"/>
    </source>
</evidence>
<dbReference type="InterPro" id="IPR018114">
    <property type="entry name" value="TRYPSIN_HIS"/>
</dbReference>
<dbReference type="SUPFAM" id="SSF50494">
    <property type="entry name" value="Trypsin-like serine proteases"/>
    <property type="match status" value="1"/>
</dbReference>
<comment type="subcellular location">
    <subcellularLocation>
        <location evidence="1">Membrane</location>
        <topology evidence="1">Multi-pass membrane protein</topology>
    </subcellularLocation>
</comment>
<dbReference type="PROSITE" id="PS50240">
    <property type="entry name" value="TRYPSIN_DOM"/>
    <property type="match status" value="1"/>
</dbReference>
<dbReference type="PANTHER" id="PTHR21355:SF0">
    <property type="entry name" value="G-PROTEIN COUPLED RECEPTOR-ASSOCIATED PROTEIN LMBRD2"/>
    <property type="match status" value="1"/>
</dbReference>
<feature type="transmembrane region" description="Helical" evidence="8">
    <location>
        <begin position="610"/>
        <end position="633"/>
    </location>
</feature>
<accession>A0A315UX35</accession>
<dbReference type="PANTHER" id="PTHR21355">
    <property type="entry name" value="G-PROTEIN COUPLED RECEPTOR-ASSOCIATED PROTEIN LMBRD2"/>
    <property type="match status" value="1"/>
</dbReference>
<reference evidence="10 11" key="1">
    <citation type="journal article" date="2018" name="G3 (Bethesda)">
        <title>A High-Quality Reference Genome for the Invasive Mosquitofish Gambusia affinis Using a Chicago Library.</title>
        <authorList>
            <person name="Hoffberg S.L."/>
            <person name="Troendle N.J."/>
            <person name="Glenn T.C."/>
            <person name="Mahmud O."/>
            <person name="Louha S."/>
            <person name="Chalopin D."/>
            <person name="Bennetzen J.L."/>
            <person name="Mauricio R."/>
        </authorList>
    </citation>
    <scope>NUCLEOTIDE SEQUENCE [LARGE SCALE GENOMIC DNA]</scope>
    <source>
        <strain evidence="10">NE01/NJP1002.9</strain>
        <tissue evidence="10">Muscle</tissue>
    </source>
</reference>
<feature type="transmembrane region" description="Helical" evidence="8">
    <location>
        <begin position="364"/>
        <end position="391"/>
    </location>
</feature>
<dbReference type="Pfam" id="PF04791">
    <property type="entry name" value="LMBR1"/>
    <property type="match status" value="2"/>
</dbReference>
<comment type="similarity">
    <text evidence="2">Belongs to the LIMR family.</text>
</comment>
<feature type="transmembrane region" description="Helical" evidence="8">
    <location>
        <begin position="568"/>
        <end position="590"/>
    </location>
</feature>
<sequence length="859" mass="96898">MSAAGLCAVVVVVFFLAFYLLHRYGDLRKQHRLVLLGTLLSWYLCFLIVFILPLDVSTTIYNQCIHDNSNHTPSQTQGAASNTIEKRILGSASCGKNRQYHVQIESAQGGKSCGGALLNTRWVITASHCAEQTVTVKLGINNDVSIFTKAFSWLKGNSKKHKQTILAKQQHTFKDEEGNAHDIMLIHLNEDMSAKLPTISLPSGACTKLEPKAKVQIGGMGAKAKGGKPVGEVRCAATEITECGENDKPDSKYSKGESTICAFKAGVESCFGDAGSAVEYDGHLQGIIVSQPVDTCAKSIVMLDICQYMELLLPFMQSYARSGAFSIVGKVKTALIENAIYYGTYLLIFIFLLIYVSAHLKLRLTWYTIGITAANTWGLFLLVLLLGYGLVEIPRSYWFSSSNSFLLAKTYFKVAKLATEKASAEEDLADVMEEVADLNESVRFNHSLRKCVDTILTKCPIRYQEEMGRNLESSHCQGASFPTKSGLIKLHEKVISAVQRHNQTQVQWSLLLDKAFHLEDIAKSQSSSVRIITKTFSPIYLGWVRRFIYTPTVEWYWECAFRKTFCRLLAVLLSLLSVAVVWSECTFFSAQPILSLFAVFVQKAEQHYNYILIEMVCFVSILFMCVCVYSTVFRIRVFNYYHLVPHHQTDAYSLLFSGMLFCRLTPPLCLNFLGLIHLDSAISHQDRIQTSYTSIMGSMRLLPVIADGFYIYYPMLVVLLCIATIYKLGSRFLNLLGFYQFITDNEFTSELVDEGKELIRRERRIRQRAEDGQNRRWAWRERCRVQATSERSLADYSELDENTPETEMRKSVNRSNGNIEQHTGLLQDNSSDDSFPNRRSAAEQYLSFSPSLKGLFDDV</sequence>
<organism evidence="10 11">
    <name type="scientific">Gambusia affinis</name>
    <name type="common">Western mosquitofish</name>
    <name type="synonym">Heterandria affinis</name>
    <dbReference type="NCBI Taxonomy" id="33528"/>
    <lineage>
        <taxon>Eukaryota</taxon>
        <taxon>Metazoa</taxon>
        <taxon>Chordata</taxon>
        <taxon>Craniata</taxon>
        <taxon>Vertebrata</taxon>
        <taxon>Euteleostomi</taxon>
        <taxon>Actinopterygii</taxon>
        <taxon>Neopterygii</taxon>
        <taxon>Teleostei</taxon>
        <taxon>Neoteleostei</taxon>
        <taxon>Acanthomorphata</taxon>
        <taxon>Ovalentaria</taxon>
        <taxon>Atherinomorphae</taxon>
        <taxon>Cyprinodontiformes</taxon>
        <taxon>Poeciliidae</taxon>
        <taxon>Poeciliinae</taxon>
        <taxon>Gambusia</taxon>
    </lineage>
</organism>
<evidence type="ECO:0000256" key="6">
    <source>
        <dbReference type="SAM" id="Coils"/>
    </source>
</evidence>
<feature type="domain" description="Peptidase S1" evidence="9">
    <location>
        <begin position="88"/>
        <end position="321"/>
    </location>
</feature>
<dbReference type="InterPro" id="IPR001254">
    <property type="entry name" value="Trypsin_dom"/>
</dbReference>
<feature type="region of interest" description="Disordered" evidence="7">
    <location>
        <begin position="798"/>
        <end position="817"/>
    </location>
</feature>
<dbReference type="AlphaFoldDB" id="A0A315UX35"/>
<feature type="coiled-coil region" evidence="6">
    <location>
        <begin position="414"/>
        <end position="441"/>
    </location>
</feature>
<dbReference type="InterPro" id="IPR051584">
    <property type="entry name" value="GPCR-associated_LMBR1"/>
</dbReference>
<evidence type="ECO:0000313" key="11">
    <source>
        <dbReference type="Proteomes" id="UP000250572"/>
    </source>
</evidence>
<evidence type="ECO:0000256" key="1">
    <source>
        <dbReference type="ARBA" id="ARBA00004141"/>
    </source>
</evidence>
<feature type="transmembrane region" description="Helical" evidence="8">
    <location>
        <begin position="33"/>
        <end position="52"/>
    </location>
</feature>
<dbReference type="Gene3D" id="2.40.10.10">
    <property type="entry name" value="Trypsin-like serine proteases"/>
    <property type="match status" value="2"/>
</dbReference>
<dbReference type="InterPro" id="IPR006876">
    <property type="entry name" value="LMBR1-like_membr_prot"/>
</dbReference>
<keyword evidence="4 8" id="KW-1133">Transmembrane helix</keyword>
<feature type="transmembrane region" description="Helical" evidence="8">
    <location>
        <begin position="709"/>
        <end position="729"/>
    </location>
</feature>
<dbReference type="InterPro" id="IPR001314">
    <property type="entry name" value="Peptidase_S1A"/>
</dbReference>
<evidence type="ECO:0000256" key="2">
    <source>
        <dbReference type="ARBA" id="ARBA00010487"/>
    </source>
</evidence>
<feature type="compositionally biased region" description="Polar residues" evidence="7">
    <location>
        <begin position="822"/>
        <end position="834"/>
    </location>
</feature>
<feature type="transmembrane region" description="Helical" evidence="8">
    <location>
        <begin position="339"/>
        <end position="358"/>
    </location>
</feature>
<gene>
    <name evidence="10" type="ORF">CCH79_00008971</name>
</gene>
<dbReference type="EMBL" id="NHOQ01002573">
    <property type="protein sequence ID" value="PWA15795.1"/>
    <property type="molecule type" value="Genomic_DNA"/>
</dbReference>
<dbReference type="GO" id="GO:0004252">
    <property type="term" value="F:serine-type endopeptidase activity"/>
    <property type="evidence" value="ECO:0007669"/>
    <property type="project" value="InterPro"/>
</dbReference>
<protein>
    <recommendedName>
        <fullName evidence="9">Peptidase S1 domain-containing protein</fullName>
    </recommendedName>
</protein>
<dbReference type="PROSITE" id="PS00134">
    <property type="entry name" value="TRYPSIN_HIS"/>
    <property type="match status" value="1"/>
</dbReference>
<dbReference type="STRING" id="33528.ENSGAFP00000020750"/>
<evidence type="ECO:0000256" key="7">
    <source>
        <dbReference type="SAM" id="MobiDB-lite"/>
    </source>
</evidence>
<dbReference type="Pfam" id="PF00089">
    <property type="entry name" value="Trypsin"/>
    <property type="match status" value="1"/>
</dbReference>
<comment type="caution">
    <text evidence="10">The sequence shown here is derived from an EMBL/GenBank/DDBJ whole genome shotgun (WGS) entry which is preliminary data.</text>
</comment>
<evidence type="ECO:0000256" key="4">
    <source>
        <dbReference type="ARBA" id="ARBA00022989"/>
    </source>
</evidence>
<dbReference type="InterPro" id="IPR009003">
    <property type="entry name" value="Peptidase_S1_PA"/>
</dbReference>
<keyword evidence="5 8" id="KW-0472">Membrane</keyword>
<evidence type="ECO:0000259" key="9">
    <source>
        <dbReference type="PROSITE" id="PS50240"/>
    </source>
</evidence>